<sequence length="234" mass="26697">MDNTDKPSTGLVLHHLENSRSQRVLWLLEELEIPYTIKHYKRTKEQLAPRELRDIHPLGKSPVITDGDVTVAESGAIIEYLIEKYGNGRFEPPPTQEAKLQNRYYTHFGEGTLMPYLVNLHIFNIVPNRMPWFMRWFTRLIFGALQKRLIVPNLGAASKLIESDLAKSPTGWISRGPEPSSADFVMLFPLEAFPLALGEKNVGPKTKAWVEMAHKRPAYIRALEKGGNYVYAKL</sequence>
<dbReference type="OrthoDB" id="2098326at2759"/>
<dbReference type="FunFam" id="3.40.30.10:FF:000156">
    <property type="entry name" value="Glutathione S-transferase 1"/>
    <property type="match status" value="1"/>
</dbReference>
<dbReference type="InParanoid" id="G4TUR3"/>
<dbReference type="GO" id="GO:0004602">
    <property type="term" value="F:glutathione peroxidase activity"/>
    <property type="evidence" value="ECO:0007669"/>
    <property type="project" value="UniProtKB-ARBA"/>
</dbReference>
<dbReference type="HOGENOM" id="CLU_011226_15_5_1"/>
<dbReference type="Proteomes" id="UP000007148">
    <property type="component" value="Unassembled WGS sequence"/>
</dbReference>
<evidence type="ECO:0000313" key="6">
    <source>
        <dbReference type="EMBL" id="CCA75056.1"/>
    </source>
</evidence>
<keyword evidence="3 6" id="KW-0808">Transferase</keyword>
<dbReference type="InterPro" id="IPR004045">
    <property type="entry name" value="Glutathione_S-Trfase_N"/>
</dbReference>
<dbReference type="GO" id="GO:0004364">
    <property type="term" value="F:glutathione transferase activity"/>
    <property type="evidence" value="ECO:0007669"/>
    <property type="project" value="UniProtKB-EC"/>
</dbReference>
<dbReference type="InterPro" id="IPR036249">
    <property type="entry name" value="Thioredoxin-like_sf"/>
</dbReference>
<protein>
    <recommendedName>
        <fullName evidence="2">glutathione transferase</fullName>
        <ecNumber evidence="2">2.5.1.18</ecNumber>
    </recommendedName>
</protein>
<evidence type="ECO:0000256" key="3">
    <source>
        <dbReference type="ARBA" id="ARBA00022679"/>
    </source>
</evidence>
<reference evidence="6 7" key="1">
    <citation type="journal article" date="2011" name="PLoS Pathog.">
        <title>Endophytic Life Strategies Decoded by Genome and Transcriptome Analyses of the Mutualistic Root Symbiont Piriformospora indica.</title>
        <authorList>
            <person name="Zuccaro A."/>
            <person name="Lahrmann U."/>
            <person name="Guldener U."/>
            <person name="Langen G."/>
            <person name="Pfiffi S."/>
            <person name="Biedenkopf D."/>
            <person name="Wong P."/>
            <person name="Samans B."/>
            <person name="Grimm C."/>
            <person name="Basiewicz M."/>
            <person name="Murat C."/>
            <person name="Martin F."/>
            <person name="Kogel K.H."/>
        </authorList>
    </citation>
    <scope>NUCLEOTIDE SEQUENCE [LARGE SCALE GENOMIC DNA]</scope>
    <source>
        <strain evidence="6 7">DSM 11827</strain>
    </source>
</reference>
<dbReference type="SUPFAM" id="SSF47616">
    <property type="entry name" value="GST C-terminal domain-like"/>
    <property type="match status" value="1"/>
</dbReference>
<dbReference type="Gene3D" id="3.40.30.10">
    <property type="entry name" value="Glutaredoxin"/>
    <property type="match status" value="1"/>
</dbReference>
<dbReference type="EC" id="2.5.1.18" evidence="2"/>
<evidence type="ECO:0000256" key="1">
    <source>
        <dbReference type="ARBA" id="ARBA00007409"/>
    </source>
</evidence>
<dbReference type="GO" id="GO:0005737">
    <property type="term" value="C:cytoplasm"/>
    <property type="evidence" value="ECO:0007669"/>
    <property type="project" value="UniProtKB-ARBA"/>
</dbReference>
<dbReference type="CDD" id="cd03046">
    <property type="entry name" value="GST_N_GTT1_like"/>
    <property type="match status" value="1"/>
</dbReference>
<evidence type="ECO:0000256" key="2">
    <source>
        <dbReference type="ARBA" id="ARBA00012452"/>
    </source>
</evidence>
<accession>G4TUR3</accession>
<name>G4TUR3_SERID</name>
<evidence type="ECO:0000259" key="5">
    <source>
        <dbReference type="PROSITE" id="PS50404"/>
    </source>
</evidence>
<dbReference type="InterPro" id="IPR036282">
    <property type="entry name" value="Glutathione-S-Trfase_C_sf"/>
</dbReference>
<comment type="caution">
    <text evidence="6">The sequence shown here is derived from an EMBL/GenBank/DDBJ whole genome shotgun (WGS) entry which is preliminary data.</text>
</comment>
<gene>
    <name evidence="6" type="ORF">PIIN_09041</name>
</gene>
<dbReference type="EMBL" id="CAFZ01000391">
    <property type="protein sequence ID" value="CCA75056.1"/>
    <property type="molecule type" value="Genomic_DNA"/>
</dbReference>
<dbReference type="Pfam" id="PF02798">
    <property type="entry name" value="GST_N"/>
    <property type="match status" value="1"/>
</dbReference>
<dbReference type="SUPFAM" id="SSF52833">
    <property type="entry name" value="Thioredoxin-like"/>
    <property type="match status" value="1"/>
</dbReference>
<dbReference type="InterPro" id="IPR040079">
    <property type="entry name" value="Glutathione_S-Trfase"/>
</dbReference>
<organism evidence="6 7">
    <name type="scientific">Serendipita indica (strain DSM 11827)</name>
    <name type="common">Root endophyte fungus</name>
    <name type="synonym">Piriformospora indica</name>
    <dbReference type="NCBI Taxonomy" id="1109443"/>
    <lineage>
        <taxon>Eukaryota</taxon>
        <taxon>Fungi</taxon>
        <taxon>Dikarya</taxon>
        <taxon>Basidiomycota</taxon>
        <taxon>Agaricomycotina</taxon>
        <taxon>Agaricomycetes</taxon>
        <taxon>Sebacinales</taxon>
        <taxon>Serendipitaceae</taxon>
        <taxon>Serendipita</taxon>
    </lineage>
</organism>
<dbReference type="PANTHER" id="PTHR44051:SF9">
    <property type="entry name" value="GLUTATHIONE S-TRANSFERASE 1"/>
    <property type="match status" value="1"/>
</dbReference>
<dbReference type="eggNOG" id="KOG0867">
    <property type="taxonomic scope" value="Eukaryota"/>
</dbReference>
<evidence type="ECO:0000313" key="7">
    <source>
        <dbReference type="Proteomes" id="UP000007148"/>
    </source>
</evidence>
<dbReference type="Gene3D" id="1.20.1050.10">
    <property type="match status" value="1"/>
</dbReference>
<keyword evidence="7" id="KW-1185">Reference proteome</keyword>
<dbReference type="SFLD" id="SFLDS00019">
    <property type="entry name" value="Glutathione_Transferase_(cytos"/>
    <property type="match status" value="1"/>
</dbReference>
<dbReference type="AlphaFoldDB" id="G4TUR3"/>
<evidence type="ECO:0000256" key="4">
    <source>
        <dbReference type="ARBA" id="ARBA00047960"/>
    </source>
</evidence>
<proteinExistence type="inferred from homology"/>
<comment type="catalytic activity">
    <reaction evidence="4">
        <text>RX + glutathione = an S-substituted glutathione + a halide anion + H(+)</text>
        <dbReference type="Rhea" id="RHEA:16437"/>
        <dbReference type="ChEBI" id="CHEBI:15378"/>
        <dbReference type="ChEBI" id="CHEBI:16042"/>
        <dbReference type="ChEBI" id="CHEBI:17792"/>
        <dbReference type="ChEBI" id="CHEBI:57925"/>
        <dbReference type="ChEBI" id="CHEBI:90779"/>
        <dbReference type="EC" id="2.5.1.18"/>
    </reaction>
</comment>
<dbReference type="SFLD" id="SFLDG00358">
    <property type="entry name" value="Main_(cytGST)"/>
    <property type="match status" value="1"/>
</dbReference>
<dbReference type="PROSITE" id="PS50404">
    <property type="entry name" value="GST_NTER"/>
    <property type="match status" value="1"/>
</dbReference>
<comment type="similarity">
    <text evidence="1">Belongs to the GST superfamily.</text>
</comment>
<feature type="domain" description="GST N-terminal" evidence="5">
    <location>
        <begin position="8"/>
        <end position="89"/>
    </location>
</feature>
<dbReference type="FunCoup" id="G4TUR3">
    <property type="interactions" value="273"/>
</dbReference>
<dbReference type="OMA" id="WIHFAES"/>
<dbReference type="PANTHER" id="PTHR44051">
    <property type="entry name" value="GLUTATHIONE S-TRANSFERASE-RELATED"/>
    <property type="match status" value="1"/>
</dbReference>
<dbReference type="STRING" id="1109443.G4TUR3"/>